<reference evidence="12 13" key="1">
    <citation type="submission" date="2017-08" db="EMBL/GenBank/DDBJ databases">
        <title>Infants hospitalized years apart are colonized by the same room-sourced microbial strains.</title>
        <authorList>
            <person name="Brooks B."/>
            <person name="Olm M.R."/>
            <person name="Firek B.A."/>
            <person name="Baker R."/>
            <person name="Thomas B.C."/>
            <person name="Morowitz M.J."/>
            <person name="Banfield J.F."/>
        </authorList>
    </citation>
    <scope>NUCLEOTIDE SEQUENCE [LARGE SCALE GENOMIC DNA]</scope>
    <source>
        <strain evidence="12">S2_006_000_R2_64</strain>
    </source>
</reference>
<dbReference type="Proteomes" id="UP000249739">
    <property type="component" value="Unassembled WGS sequence"/>
</dbReference>
<keyword evidence="7 9" id="KW-0067">ATP-binding</keyword>
<dbReference type="NCBIfam" id="TIGR00611">
    <property type="entry name" value="recf"/>
    <property type="match status" value="1"/>
</dbReference>
<accession>A0A2W5FN61</accession>
<dbReference type="SUPFAM" id="SSF52540">
    <property type="entry name" value="P-loop containing nucleoside triphosphate hydrolases"/>
    <property type="match status" value="1"/>
</dbReference>
<keyword evidence="9 10" id="KW-0742">SOS response</keyword>
<dbReference type="PROSITE" id="PS00618">
    <property type="entry name" value="RECF_2"/>
    <property type="match status" value="1"/>
</dbReference>
<evidence type="ECO:0000256" key="5">
    <source>
        <dbReference type="ARBA" id="ARBA00022705"/>
    </source>
</evidence>
<evidence type="ECO:0000256" key="9">
    <source>
        <dbReference type="HAMAP-Rule" id="MF_00365"/>
    </source>
</evidence>
<feature type="binding site" evidence="9">
    <location>
        <begin position="25"/>
        <end position="32"/>
    </location>
    <ligand>
        <name>ATP</name>
        <dbReference type="ChEBI" id="CHEBI:30616"/>
    </ligand>
</feature>
<keyword evidence="6 9" id="KW-0547">Nucleotide-binding</keyword>
<comment type="function">
    <text evidence="9 10">The RecF protein is involved in DNA metabolism; it is required for DNA replication and normal SOS inducibility. RecF binds preferentially to single-stranded, linear DNA. It also seems to bind ATP.</text>
</comment>
<gene>
    <name evidence="9" type="primary">recF</name>
    <name evidence="12" type="ORF">DI586_00455</name>
</gene>
<dbReference type="Pfam" id="PF02463">
    <property type="entry name" value="SMC_N"/>
    <property type="match status" value="1"/>
</dbReference>
<dbReference type="InterPro" id="IPR003395">
    <property type="entry name" value="RecF/RecN/SMC_N"/>
</dbReference>
<dbReference type="Gene3D" id="3.40.50.300">
    <property type="entry name" value="P-loop containing nucleotide triphosphate hydrolases"/>
    <property type="match status" value="1"/>
</dbReference>
<dbReference type="Gene3D" id="1.20.1050.90">
    <property type="entry name" value="RecF/RecN/SMC, N-terminal domain"/>
    <property type="match status" value="1"/>
</dbReference>
<dbReference type="PANTHER" id="PTHR32182">
    <property type="entry name" value="DNA REPLICATION AND REPAIR PROTEIN RECF"/>
    <property type="match status" value="1"/>
</dbReference>
<dbReference type="InterPro" id="IPR042174">
    <property type="entry name" value="RecF_2"/>
</dbReference>
<dbReference type="GO" id="GO:0006260">
    <property type="term" value="P:DNA replication"/>
    <property type="evidence" value="ECO:0007669"/>
    <property type="project" value="UniProtKB-UniRule"/>
</dbReference>
<dbReference type="GO" id="GO:0009432">
    <property type="term" value="P:SOS response"/>
    <property type="evidence" value="ECO:0007669"/>
    <property type="project" value="UniProtKB-UniRule"/>
</dbReference>
<dbReference type="GO" id="GO:0005737">
    <property type="term" value="C:cytoplasm"/>
    <property type="evidence" value="ECO:0007669"/>
    <property type="project" value="UniProtKB-SubCell"/>
</dbReference>
<evidence type="ECO:0000256" key="7">
    <source>
        <dbReference type="ARBA" id="ARBA00022840"/>
    </source>
</evidence>
<evidence type="ECO:0000256" key="6">
    <source>
        <dbReference type="ARBA" id="ARBA00022741"/>
    </source>
</evidence>
<name>A0A2W5FN61_9BACT</name>
<evidence type="ECO:0000256" key="2">
    <source>
        <dbReference type="ARBA" id="ARBA00008016"/>
    </source>
</evidence>
<sequence length="364" mass="40054">MLQNFRSYSEANLQGLASGFIVLTGPNGAGKTNILEAVSLLSPGKGMRSADIDDIQKQQAPLPWVVSAKAETIYGEIALGTGRDPHKKRRMVRIKGEAAKSQAELADYLSCLWLTPVMDRIFLEGSSGRRKFLDRMVFAFDSSHAGRLTRYENALSQRSKLLKEEKNADPSWLDALEDQMAETGIAIAAGRSDFVHRLQVVCDRGEETEFPVADIAISGFVEDRLQSMPAVQVEENFRRQLRSSRGQDSIMGGANAGPHRSDLVVRYRSKKMAADQCSTGEQKALLIGIVNAHATLIKAERGRPPILLLDEIAAHLDENRRAKLFEKLANLGGQVWLTGTDDELFSSIGKGQKFHVGQGGFKPF</sequence>
<dbReference type="AlphaFoldDB" id="A0A2W5FN61"/>
<evidence type="ECO:0000259" key="11">
    <source>
        <dbReference type="SMART" id="SM00382"/>
    </source>
</evidence>
<evidence type="ECO:0000313" key="12">
    <source>
        <dbReference type="EMBL" id="PZP57395.1"/>
    </source>
</evidence>
<dbReference type="GO" id="GO:0000731">
    <property type="term" value="P:DNA synthesis involved in DNA repair"/>
    <property type="evidence" value="ECO:0007669"/>
    <property type="project" value="TreeGrafter"/>
</dbReference>
<dbReference type="EMBL" id="QFOT01000002">
    <property type="protein sequence ID" value="PZP57395.1"/>
    <property type="molecule type" value="Genomic_DNA"/>
</dbReference>
<dbReference type="SMART" id="SM00382">
    <property type="entry name" value="AAA"/>
    <property type="match status" value="1"/>
</dbReference>
<comment type="caution">
    <text evidence="12">The sequence shown here is derived from an EMBL/GenBank/DDBJ whole genome shotgun (WGS) entry which is preliminary data.</text>
</comment>
<evidence type="ECO:0000313" key="13">
    <source>
        <dbReference type="Proteomes" id="UP000249739"/>
    </source>
</evidence>
<keyword evidence="9 10" id="KW-0234">DNA repair</keyword>
<dbReference type="HAMAP" id="MF_00365">
    <property type="entry name" value="RecF"/>
    <property type="match status" value="1"/>
</dbReference>
<evidence type="ECO:0000256" key="3">
    <source>
        <dbReference type="ARBA" id="ARBA00020170"/>
    </source>
</evidence>
<organism evidence="12 13">
    <name type="scientific">Micavibrio aeruginosavorus</name>
    <dbReference type="NCBI Taxonomy" id="349221"/>
    <lineage>
        <taxon>Bacteria</taxon>
        <taxon>Pseudomonadati</taxon>
        <taxon>Bdellovibrionota</taxon>
        <taxon>Bdellovibrionia</taxon>
        <taxon>Bdellovibrionales</taxon>
        <taxon>Pseudobdellovibrionaceae</taxon>
        <taxon>Micavibrio</taxon>
    </lineage>
</organism>
<dbReference type="InterPro" id="IPR027417">
    <property type="entry name" value="P-loop_NTPase"/>
</dbReference>
<evidence type="ECO:0000256" key="10">
    <source>
        <dbReference type="RuleBase" id="RU000578"/>
    </source>
</evidence>
<evidence type="ECO:0000256" key="1">
    <source>
        <dbReference type="ARBA" id="ARBA00004496"/>
    </source>
</evidence>
<keyword evidence="9 10" id="KW-0227">DNA damage</keyword>
<keyword evidence="5 9" id="KW-0235">DNA replication</keyword>
<evidence type="ECO:0000256" key="8">
    <source>
        <dbReference type="ARBA" id="ARBA00023125"/>
    </source>
</evidence>
<dbReference type="GO" id="GO:0006302">
    <property type="term" value="P:double-strand break repair"/>
    <property type="evidence" value="ECO:0007669"/>
    <property type="project" value="TreeGrafter"/>
</dbReference>
<keyword evidence="8 9" id="KW-0238">DNA-binding</keyword>
<dbReference type="PROSITE" id="PS00617">
    <property type="entry name" value="RECF_1"/>
    <property type="match status" value="1"/>
</dbReference>
<dbReference type="InterPro" id="IPR001238">
    <property type="entry name" value="DNA-binding_RecF"/>
</dbReference>
<dbReference type="PANTHER" id="PTHR32182:SF0">
    <property type="entry name" value="DNA REPLICATION AND REPAIR PROTEIN RECF"/>
    <property type="match status" value="1"/>
</dbReference>
<dbReference type="InterPro" id="IPR018078">
    <property type="entry name" value="DNA-binding_RecF_CS"/>
</dbReference>
<comment type="similarity">
    <text evidence="2 9 10">Belongs to the RecF family.</text>
</comment>
<keyword evidence="4 9" id="KW-0963">Cytoplasm</keyword>
<proteinExistence type="inferred from homology"/>
<dbReference type="GO" id="GO:0003697">
    <property type="term" value="F:single-stranded DNA binding"/>
    <property type="evidence" value="ECO:0007669"/>
    <property type="project" value="UniProtKB-UniRule"/>
</dbReference>
<feature type="domain" description="AAA+ ATPase" evidence="11">
    <location>
        <begin position="17"/>
        <end position="360"/>
    </location>
</feature>
<dbReference type="InterPro" id="IPR003593">
    <property type="entry name" value="AAA+_ATPase"/>
</dbReference>
<dbReference type="GO" id="GO:0005524">
    <property type="term" value="F:ATP binding"/>
    <property type="evidence" value="ECO:0007669"/>
    <property type="project" value="UniProtKB-UniRule"/>
</dbReference>
<evidence type="ECO:0000256" key="4">
    <source>
        <dbReference type="ARBA" id="ARBA00022490"/>
    </source>
</evidence>
<protein>
    <recommendedName>
        <fullName evidence="3 9">DNA replication and repair protein RecF</fullName>
    </recommendedName>
</protein>
<comment type="subcellular location">
    <subcellularLocation>
        <location evidence="1 9 10">Cytoplasm</location>
    </subcellularLocation>
</comment>